<dbReference type="OrthoDB" id="9778567at2"/>
<keyword evidence="3" id="KW-1185">Reference proteome</keyword>
<sequence length="138" mass="15361">MNHSLQVYSTLSKIFPSSKYIHKVFLVGFLSVHVPLVAGLIFLLMTAQSNPWHLLGVVLLATLAGTCLAFWLLWHLLQPVILARLALNDFLILDKIPELPLCYTDEVGALMKDIVLVANGLDIKQMELNHSRTSATKV</sequence>
<proteinExistence type="predicted"/>
<keyword evidence="1" id="KW-0812">Transmembrane</keyword>
<feature type="transmembrane region" description="Helical" evidence="1">
    <location>
        <begin position="52"/>
        <end position="74"/>
    </location>
</feature>
<dbReference type="RefSeq" id="WP_146164413.1">
    <property type="nucleotide sequence ID" value="NZ_QAON01000002.1"/>
</dbReference>
<dbReference type="EMBL" id="QAON01000002">
    <property type="protein sequence ID" value="PTQ90711.1"/>
    <property type="molecule type" value="Genomic_DNA"/>
</dbReference>
<evidence type="ECO:0000313" key="2">
    <source>
        <dbReference type="EMBL" id="PTQ90711.1"/>
    </source>
</evidence>
<organism evidence="2 3">
    <name type="scientific">Agitococcus lubricus</name>
    <dbReference type="NCBI Taxonomy" id="1077255"/>
    <lineage>
        <taxon>Bacteria</taxon>
        <taxon>Pseudomonadati</taxon>
        <taxon>Pseudomonadota</taxon>
        <taxon>Gammaproteobacteria</taxon>
        <taxon>Moraxellales</taxon>
        <taxon>Moraxellaceae</taxon>
        <taxon>Agitococcus</taxon>
    </lineage>
</organism>
<protein>
    <submittedName>
        <fullName evidence="2">Uncharacterized protein</fullName>
    </submittedName>
</protein>
<gene>
    <name evidence="2" type="ORF">C8N29_102111</name>
</gene>
<evidence type="ECO:0000313" key="3">
    <source>
        <dbReference type="Proteomes" id="UP000244223"/>
    </source>
</evidence>
<name>A0A2T5J2G8_9GAMM</name>
<reference evidence="2 3" key="1">
    <citation type="submission" date="2018-04" db="EMBL/GenBank/DDBJ databases">
        <title>Genomic Encyclopedia of Archaeal and Bacterial Type Strains, Phase II (KMG-II): from individual species to whole genera.</title>
        <authorList>
            <person name="Goeker M."/>
        </authorList>
    </citation>
    <scope>NUCLEOTIDE SEQUENCE [LARGE SCALE GENOMIC DNA]</scope>
    <source>
        <strain evidence="2 3">DSM 5822</strain>
    </source>
</reference>
<keyword evidence="1" id="KW-1133">Transmembrane helix</keyword>
<dbReference type="AlphaFoldDB" id="A0A2T5J2G8"/>
<feature type="transmembrane region" description="Helical" evidence="1">
    <location>
        <begin position="20"/>
        <end position="46"/>
    </location>
</feature>
<evidence type="ECO:0000256" key="1">
    <source>
        <dbReference type="SAM" id="Phobius"/>
    </source>
</evidence>
<comment type="caution">
    <text evidence="2">The sequence shown here is derived from an EMBL/GenBank/DDBJ whole genome shotgun (WGS) entry which is preliminary data.</text>
</comment>
<dbReference type="Proteomes" id="UP000244223">
    <property type="component" value="Unassembled WGS sequence"/>
</dbReference>
<accession>A0A2T5J2G8</accession>
<keyword evidence="1" id="KW-0472">Membrane</keyword>